<feature type="transmembrane region" description="Helical" evidence="5">
    <location>
        <begin position="113"/>
        <end position="131"/>
    </location>
</feature>
<organism evidence="7 8">
    <name type="scientific">Ornithinibacillus halotolerans</name>
    <dbReference type="NCBI Taxonomy" id="1274357"/>
    <lineage>
        <taxon>Bacteria</taxon>
        <taxon>Bacillati</taxon>
        <taxon>Bacillota</taxon>
        <taxon>Bacilli</taxon>
        <taxon>Bacillales</taxon>
        <taxon>Bacillaceae</taxon>
        <taxon>Ornithinibacillus</taxon>
    </lineage>
</organism>
<feature type="domain" description="Methylamine utilisation protein MauE" evidence="6">
    <location>
        <begin position="3"/>
        <end position="130"/>
    </location>
</feature>
<dbReference type="InterPro" id="IPR009908">
    <property type="entry name" value="Methylamine_util_MauE"/>
</dbReference>
<evidence type="ECO:0000256" key="1">
    <source>
        <dbReference type="ARBA" id="ARBA00004141"/>
    </source>
</evidence>
<evidence type="ECO:0000313" key="7">
    <source>
        <dbReference type="EMBL" id="GGA77327.1"/>
    </source>
</evidence>
<protein>
    <recommendedName>
        <fullName evidence="6">Methylamine utilisation protein MauE domain-containing protein</fullName>
    </recommendedName>
</protein>
<comment type="caution">
    <text evidence="7">The sequence shown here is derived from an EMBL/GenBank/DDBJ whole genome shotgun (WGS) entry which is preliminary data.</text>
</comment>
<evidence type="ECO:0000256" key="2">
    <source>
        <dbReference type="ARBA" id="ARBA00022692"/>
    </source>
</evidence>
<evidence type="ECO:0000256" key="5">
    <source>
        <dbReference type="SAM" id="Phobius"/>
    </source>
</evidence>
<evidence type="ECO:0000313" key="8">
    <source>
        <dbReference type="Proteomes" id="UP000613512"/>
    </source>
</evidence>
<proteinExistence type="predicted"/>
<evidence type="ECO:0000259" key="6">
    <source>
        <dbReference type="Pfam" id="PF07291"/>
    </source>
</evidence>
<dbReference type="RefSeq" id="WP_188384638.1">
    <property type="nucleotide sequence ID" value="NZ_BMEY01000009.1"/>
</dbReference>
<dbReference type="Proteomes" id="UP000613512">
    <property type="component" value="Unassembled WGS sequence"/>
</dbReference>
<dbReference type="GO" id="GO:0016020">
    <property type="term" value="C:membrane"/>
    <property type="evidence" value="ECO:0007669"/>
    <property type="project" value="UniProtKB-SubCell"/>
</dbReference>
<keyword evidence="2 5" id="KW-0812">Transmembrane</keyword>
<name>A0A916W8A3_9BACI</name>
<feature type="transmembrane region" description="Helical" evidence="5">
    <location>
        <begin position="45"/>
        <end position="65"/>
    </location>
</feature>
<sequence>MIYLVNLISIIIVILFLLTATDKVLHWNTHINTVINYRILHNSLIKPITILMIIAEFYICVSLLFKGANYYNLFVFLSLLIVYTTAIVINLVRGNVNMSCGCGSVFESSNLNFGLVIRNSLLVLVYLFVFLNNEYTLSQLNFYDTSVLIGLSIWLVLIWAIVKEFLDGKKILEKVLKIFHLEVN</sequence>
<dbReference type="AlphaFoldDB" id="A0A916W8A3"/>
<dbReference type="GO" id="GO:0030416">
    <property type="term" value="P:methylamine metabolic process"/>
    <property type="evidence" value="ECO:0007669"/>
    <property type="project" value="InterPro"/>
</dbReference>
<comment type="subcellular location">
    <subcellularLocation>
        <location evidence="1">Membrane</location>
        <topology evidence="1">Multi-pass membrane protein</topology>
    </subcellularLocation>
</comment>
<evidence type="ECO:0000256" key="4">
    <source>
        <dbReference type="ARBA" id="ARBA00023136"/>
    </source>
</evidence>
<evidence type="ECO:0000256" key="3">
    <source>
        <dbReference type="ARBA" id="ARBA00022989"/>
    </source>
</evidence>
<dbReference type="Pfam" id="PF07291">
    <property type="entry name" value="MauE"/>
    <property type="match status" value="1"/>
</dbReference>
<feature type="transmembrane region" description="Helical" evidence="5">
    <location>
        <begin position="71"/>
        <end position="92"/>
    </location>
</feature>
<reference evidence="7" key="2">
    <citation type="submission" date="2020-09" db="EMBL/GenBank/DDBJ databases">
        <authorList>
            <person name="Sun Q."/>
            <person name="Zhou Y."/>
        </authorList>
    </citation>
    <scope>NUCLEOTIDE SEQUENCE</scope>
    <source>
        <strain evidence="7">CGMCC 1.12408</strain>
    </source>
</reference>
<reference evidence="7" key="1">
    <citation type="journal article" date="2014" name="Int. J. Syst. Evol. Microbiol.">
        <title>Complete genome sequence of Corynebacterium casei LMG S-19264T (=DSM 44701T), isolated from a smear-ripened cheese.</title>
        <authorList>
            <consortium name="US DOE Joint Genome Institute (JGI-PGF)"/>
            <person name="Walter F."/>
            <person name="Albersmeier A."/>
            <person name="Kalinowski J."/>
            <person name="Ruckert C."/>
        </authorList>
    </citation>
    <scope>NUCLEOTIDE SEQUENCE</scope>
    <source>
        <strain evidence="7">CGMCC 1.12408</strain>
    </source>
</reference>
<gene>
    <name evidence="7" type="ORF">GCM10008025_21200</name>
</gene>
<keyword evidence="4 5" id="KW-0472">Membrane</keyword>
<feature type="transmembrane region" description="Helical" evidence="5">
    <location>
        <begin position="143"/>
        <end position="162"/>
    </location>
</feature>
<dbReference type="EMBL" id="BMEY01000009">
    <property type="protein sequence ID" value="GGA77327.1"/>
    <property type="molecule type" value="Genomic_DNA"/>
</dbReference>
<accession>A0A916W8A3</accession>
<keyword evidence="3 5" id="KW-1133">Transmembrane helix</keyword>
<feature type="transmembrane region" description="Helical" evidence="5">
    <location>
        <begin position="6"/>
        <end position="25"/>
    </location>
</feature>
<keyword evidence="8" id="KW-1185">Reference proteome</keyword>